<accession>A0A9K3JIH0</accession>
<reference evidence="1" key="1">
    <citation type="journal article" date="2017" name="Nature">
        <title>The sunflower genome provides insights into oil metabolism, flowering and Asterid evolution.</title>
        <authorList>
            <person name="Badouin H."/>
            <person name="Gouzy J."/>
            <person name="Grassa C.J."/>
            <person name="Murat F."/>
            <person name="Staton S.E."/>
            <person name="Cottret L."/>
            <person name="Lelandais-Briere C."/>
            <person name="Owens G.L."/>
            <person name="Carrere S."/>
            <person name="Mayjonade B."/>
            <person name="Legrand L."/>
            <person name="Gill N."/>
            <person name="Kane N.C."/>
            <person name="Bowers J.E."/>
            <person name="Hubner S."/>
            <person name="Bellec A."/>
            <person name="Berard A."/>
            <person name="Berges H."/>
            <person name="Blanchet N."/>
            <person name="Boniface M.C."/>
            <person name="Brunel D."/>
            <person name="Catrice O."/>
            <person name="Chaidir N."/>
            <person name="Claudel C."/>
            <person name="Donnadieu C."/>
            <person name="Faraut T."/>
            <person name="Fievet G."/>
            <person name="Helmstetter N."/>
            <person name="King M."/>
            <person name="Knapp S.J."/>
            <person name="Lai Z."/>
            <person name="Le Paslier M.C."/>
            <person name="Lippi Y."/>
            <person name="Lorenzon L."/>
            <person name="Mandel J.R."/>
            <person name="Marage G."/>
            <person name="Marchand G."/>
            <person name="Marquand E."/>
            <person name="Bret-Mestries E."/>
            <person name="Morien E."/>
            <person name="Nambeesan S."/>
            <person name="Nguyen T."/>
            <person name="Pegot-Espagnet P."/>
            <person name="Pouilly N."/>
            <person name="Raftis F."/>
            <person name="Sallet E."/>
            <person name="Schiex T."/>
            <person name="Thomas J."/>
            <person name="Vandecasteele C."/>
            <person name="Vares D."/>
            <person name="Vear F."/>
            <person name="Vautrin S."/>
            <person name="Crespi M."/>
            <person name="Mangin B."/>
            <person name="Burke J.M."/>
            <person name="Salse J."/>
            <person name="Munos S."/>
            <person name="Vincourt P."/>
            <person name="Rieseberg L.H."/>
            <person name="Langlade N.B."/>
        </authorList>
    </citation>
    <scope>NUCLEOTIDE SEQUENCE</scope>
    <source>
        <tissue evidence="1">Leaves</tissue>
    </source>
</reference>
<keyword evidence="2" id="KW-1185">Reference proteome</keyword>
<reference evidence="1" key="2">
    <citation type="submission" date="2020-06" db="EMBL/GenBank/DDBJ databases">
        <title>Helianthus annuus Genome sequencing and assembly Release 2.</title>
        <authorList>
            <person name="Gouzy J."/>
            <person name="Langlade N."/>
            <person name="Munos S."/>
        </authorList>
    </citation>
    <scope>NUCLEOTIDE SEQUENCE</scope>
    <source>
        <tissue evidence="1">Leaves</tissue>
    </source>
</reference>
<dbReference type="EMBL" id="MNCJ02000318">
    <property type="protein sequence ID" value="KAF5815835.1"/>
    <property type="molecule type" value="Genomic_DNA"/>
</dbReference>
<organism evidence="1 2">
    <name type="scientific">Helianthus annuus</name>
    <name type="common">Common sunflower</name>
    <dbReference type="NCBI Taxonomy" id="4232"/>
    <lineage>
        <taxon>Eukaryota</taxon>
        <taxon>Viridiplantae</taxon>
        <taxon>Streptophyta</taxon>
        <taxon>Embryophyta</taxon>
        <taxon>Tracheophyta</taxon>
        <taxon>Spermatophyta</taxon>
        <taxon>Magnoliopsida</taxon>
        <taxon>eudicotyledons</taxon>
        <taxon>Gunneridae</taxon>
        <taxon>Pentapetalae</taxon>
        <taxon>asterids</taxon>
        <taxon>campanulids</taxon>
        <taxon>Asterales</taxon>
        <taxon>Asteraceae</taxon>
        <taxon>Asteroideae</taxon>
        <taxon>Heliantheae alliance</taxon>
        <taxon>Heliantheae</taxon>
        <taxon>Helianthus</taxon>
    </lineage>
</organism>
<protein>
    <submittedName>
        <fullName evidence="1">Uncharacterized protein</fullName>
    </submittedName>
</protein>
<dbReference type="Gramene" id="mRNA:HanXRQr2_Chr03g0127561">
    <property type="protein sequence ID" value="mRNA:HanXRQr2_Chr03g0127561"/>
    <property type="gene ID" value="HanXRQr2_Chr03g0127561"/>
</dbReference>
<proteinExistence type="predicted"/>
<comment type="caution">
    <text evidence="1">The sequence shown here is derived from an EMBL/GenBank/DDBJ whole genome shotgun (WGS) entry which is preliminary data.</text>
</comment>
<gene>
    <name evidence="1" type="ORF">HanXRQr2_Chr03g0127561</name>
</gene>
<evidence type="ECO:0000313" key="1">
    <source>
        <dbReference type="EMBL" id="KAF5815835.1"/>
    </source>
</evidence>
<dbReference type="AlphaFoldDB" id="A0A9K3JIH0"/>
<name>A0A9K3JIH0_HELAN</name>
<sequence length="47" mass="5946">MKRVPWEHYHNNHWFSLWVARVLWTHDHFGLDSLLFWAYYILEELMG</sequence>
<evidence type="ECO:0000313" key="2">
    <source>
        <dbReference type="Proteomes" id="UP000215914"/>
    </source>
</evidence>
<dbReference type="Proteomes" id="UP000215914">
    <property type="component" value="Unassembled WGS sequence"/>
</dbReference>